<feature type="region of interest" description="Disordered" evidence="1">
    <location>
        <begin position="220"/>
        <end position="241"/>
    </location>
</feature>
<dbReference type="InterPro" id="IPR001478">
    <property type="entry name" value="PDZ"/>
</dbReference>
<evidence type="ECO:0000313" key="3">
    <source>
        <dbReference type="Ensembl" id="ENSORLP00015005719.1"/>
    </source>
</evidence>
<reference key="1">
    <citation type="journal article" date="2007" name="Nature">
        <title>The medaka draft genome and insights into vertebrate genome evolution.</title>
        <authorList>
            <person name="Kasahara M."/>
            <person name="Naruse K."/>
            <person name="Sasaki S."/>
            <person name="Nakatani Y."/>
            <person name="Qu W."/>
            <person name="Ahsan B."/>
            <person name="Yamada T."/>
            <person name="Nagayasu Y."/>
            <person name="Doi K."/>
            <person name="Kasai Y."/>
            <person name="Jindo T."/>
            <person name="Kobayashi D."/>
            <person name="Shimada A."/>
            <person name="Toyoda A."/>
            <person name="Kuroki Y."/>
            <person name="Fujiyama A."/>
            <person name="Sasaki T."/>
            <person name="Shimizu A."/>
            <person name="Asakawa S."/>
            <person name="Shimizu N."/>
            <person name="Hashimoto S."/>
            <person name="Yang J."/>
            <person name="Lee Y."/>
            <person name="Matsushima K."/>
            <person name="Sugano S."/>
            <person name="Sakaizumi M."/>
            <person name="Narita T."/>
            <person name="Ohishi K."/>
            <person name="Haga S."/>
            <person name="Ohta F."/>
            <person name="Nomoto H."/>
            <person name="Nogata K."/>
            <person name="Morishita T."/>
            <person name="Endo T."/>
            <person name="Shin-I T."/>
            <person name="Takeda H."/>
            <person name="Morishita S."/>
            <person name="Kohara Y."/>
        </authorList>
    </citation>
    <scope>NUCLEOTIDE SEQUENCE [LARGE SCALE GENOMIC DNA]</scope>
    <source>
        <strain>Hd-rR</strain>
    </source>
</reference>
<protein>
    <recommendedName>
        <fullName evidence="2">PDZ domain-containing protein</fullName>
    </recommendedName>
</protein>
<dbReference type="PANTHER" id="PTHR46900:SF4">
    <property type="entry name" value="FERM AND PDZ DOMAIN CONTAINING 2"/>
    <property type="match status" value="1"/>
</dbReference>
<dbReference type="Pfam" id="PF00595">
    <property type="entry name" value="PDZ"/>
    <property type="match status" value="1"/>
</dbReference>
<reference evidence="3" key="3">
    <citation type="submission" date="2025-08" db="UniProtKB">
        <authorList>
            <consortium name="Ensembl"/>
        </authorList>
    </citation>
    <scope>IDENTIFICATION</scope>
    <source>
        <strain evidence="3">HSOK</strain>
    </source>
</reference>
<dbReference type="SUPFAM" id="SSF50156">
    <property type="entry name" value="PDZ domain-like"/>
    <property type="match status" value="2"/>
</dbReference>
<dbReference type="Ensembl" id="ENSORLT00015005447.1">
    <property type="protein sequence ID" value="ENSORLP00015005719.1"/>
    <property type="gene ID" value="ENSORLG00015006512.1"/>
</dbReference>
<dbReference type="InterPro" id="IPR052074">
    <property type="entry name" value="NonRcpt_TyrProt_Phosphatase"/>
</dbReference>
<reference evidence="3 4" key="2">
    <citation type="submission" date="2017-04" db="EMBL/GenBank/DDBJ databases">
        <title>CpG methylation of centromeres and impact of large insertions on vertebrate speciation.</title>
        <authorList>
            <person name="Ichikawa K."/>
            <person name="Yoshimura J."/>
            <person name="Morishita S."/>
        </authorList>
    </citation>
    <scope>NUCLEOTIDE SEQUENCE</scope>
    <source>
        <strain evidence="3 4">HSOK</strain>
    </source>
</reference>
<feature type="domain" description="PDZ" evidence="2">
    <location>
        <begin position="136"/>
        <end position="196"/>
    </location>
</feature>
<evidence type="ECO:0000313" key="4">
    <source>
        <dbReference type="Proteomes" id="UP000265200"/>
    </source>
</evidence>
<dbReference type="PANTHER" id="PTHR46900">
    <property type="entry name" value="TYROSINE-PROTEIN PHOSPHATASE NON-RECEPTOR TYPE 13"/>
    <property type="match status" value="1"/>
</dbReference>
<sequence>RGAPSTVHLLICRPVAGVSGSFGFTITRSKLDNCYYIQEILDNPARADGRLRAGDRLITVISGLTVEKTVAYAVVLVPLCHSYFVIFSQVNGHNVTSVTDDFAMTILRSSPRRLSMTLGRAVSNLVAPPPCDNLPDVVLHKTPSGQLGSKWQGIYCLEVVPGSPASEEGSVQPNDKILYISGRCTLGMTLEDAVKACEIAPRKRFSTFLEGPKRFTVTDPFTHSHTHSHTGGGSAAEHWRQPSTRGNVEFSVLPKDTSTHGFARRELNLQSYDHGSTALLLHHGHPNN</sequence>
<dbReference type="Gene3D" id="2.30.42.10">
    <property type="match status" value="2"/>
</dbReference>
<accession>A0A3P9HDL8</accession>
<dbReference type="InterPro" id="IPR036034">
    <property type="entry name" value="PDZ_sf"/>
</dbReference>
<organism evidence="3 4">
    <name type="scientific">Oryzias latipes</name>
    <name type="common">Japanese rice fish</name>
    <name type="synonym">Japanese killifish</name>
    <dbReference type="NCBI Taxonomy" id="8090"/>
    <lineage>
        <taxon>Eukaryota</taxon>
        <taxon>Metazoa</taxon>
        <taxon>Chordata</taxon>
        <taxon>Craniata</taxon>
        <taxon>Vertebrata</taxon>
        <taxon>Euteleostomi</taxon>
        <taxon>Actinopterygii</taxon>
        <taxon>Neopterygii</taxon>
        <taxon>Teleostei</taxon>
        <taxon>Neoteleostei</taxon>
        <taxon>Acanthomorphata</taxon>
        <taxon>Ovalentaria</taxon>
        <taxon>Atherinomorphae</taxon>
        <taxon>Beloniformes</taxon>
        <taxon>Adrianichthyidae</taxon>
        <taxon>Oryziinae</taxon>
        <taxon>Oryzias</taxon>
    </lineage>
</organism>
<evidence type="ECO:0000256" key="1">
    <source>
        <dbReference type="SAM" id="MobiDB-lite"/>
    </source>
</evidence>
<proteinExistence type="predicted"/>
<dbReference type="PROSITE" id="PS50106">
    <property type="entry name" value="PDZ"/>
    <property type="match status" value="2"/>
</dbReference>
<dbReference type="SMART" id="SM00228">
    <property type="entry name" value="PDZ"/>
    <property type="match status" value="2"/>
</dbReference>
<feature type="domain" description="PDZ" evidence="2">
    <location>
        <begin position="8"/>
        <end position="70"/>
    </location>
</feature>
<name>A0A3P9HDL8_ORYLA</name>
<reference evidence="3" key="4">
    <citation type="submission" date="2025-09" db="UniProtKB">
        <authorList>
            <consortium name="Ensembl"/>
        </authorList>
    </citation>
    <scope>IDENTIFICATION</scope>
    <source>
        <strain evidence="3">HSOK</strain>
    </source>
</reference>
<evidence type="ECO:0000259" key="2">
    <source>
        <dbReference type="PROSITE" id="PS50106"/>
    </source>
</evidence>
<dbReference type="Proteomes" id="UP000265200">
    <property type="component" value="Chromosome 15"/>
</dbReference>
<dbReference type="AlphaFoldDB" id="A0A3P9HDL8"/>